<sequence>MRILSKRKLGHETAVQVHFPDGSKSEIVYVASSFEDADVLHVIQYDDGSLNFTYHPGENE</sequence>
<dbReference type="KEGG" id="vg:54998720"/>
<evidence type="ECO:0000313" key="1">
    <source>
        <dbReference type="EMBL" id="AXN53699.1"/>
    </source>
</evidence>
<dbReference type="EMBL" id="MH479925">
    <property type="protein sequence ID" value="AXN53699.1"/>
    <property type="molecule type" value="Genomic_DNA"/>
</dbReference>
<evidence type="ECO:0000313" key="2">
    <source>
        <dbReference type="Proteomes" id="UP000258385"/>
    </source>
</evidence>
<reference evidence="1 2" key="1">
    <citation type="submission" date="2018-06" db="EMBL/GenBank/DDBJ databases">
        <authorList>
            <person name="DeCurzio J.M."/>
            <person name="Delesalle V.A."/>
            <person name="Garlena R.A."/>
            <person name="Russell D.A."/>
            <person name="Pope W.H."/>
            <person name="Jacobs-Sera D."/>
            <person name="Hatfull G.F."/>
        </authorList>
    </citation>
    <scope>NUCLEOTIDE SEQUENCE [LARGE SCALE GENOMIC DNA]</scope>
</reference>
<name>A0A346FD85_9CAUD</name>
<dbReference type="GeneID" id="54998720"/>
<dbReference type="RefSeq" id="YP_009807837.1">
    <property type="nucleotide sequence ID" value="NC_048028.1"/>
</dbReference>
<protein>
    <submittedName>
        <fullName evidence="1">Uncharacterized protein</fullName>
    </submittedName>
</protein>
<organism evidence="1 2">
    <name type="scientific">Gordonia phage Ronaldo</name>
    <dbReference type="NCBI Taxonomy" id="2250397"/>
    <lineage>
        <taxon>Viruses</taxon>
        <taxon>Duplodnaviria</taxon>
        <taxon>Heunggongvirae</taxon>
        <taxon>Uroviricota</taxon>
        <taxon>Caudoviricetes</taxon>
        <taxon>Ronaldovirus</taxon>
        <taxon>Ronaldovirus ronaldo</taxon>
    </lineage>
</organism>
<accession>A0A346FD85</accession>
<keyword evidence="2" id="KW-1185">Reference proteome</keyword>
<gene>
    <name evidence="1" type="primary">143</name>
    <name evidence="1" type="ORF">SEA_RONALDO_143</name>
</gene>
<dbReference type="Proteomes" id="UP000258385">
    <property type="component" value="Segment"/>
</dbReference>
<proteinExistence type="predicted"/>